<comment type="caution">
    <text evidence="9">Lacks conserved residue(s) required for the propagation of feature annotation.</text>
</comment>
<comment type="similarity">
    <text evidence="2 10">Belongs to the GRAS family. DELLA subfamily.</text>
</comment>
<evidence type="ECO:0000259" key="12">
    <source>
        <dbReference type="Pfam" id="PF12041"/>
    </source>
</evidence>
<dbReference type="Gene3D" id="1.10.10.1290">
    <property type="entry name" value="Transcriptional regulator DELLA, N-terminal domain"/>
    <property type="match status" value="1"/>
</dbReference>
<accession>A0A6D2J6B2</accession>
<dbReference type="PROSITE" id="PS50985">
    <property type="entry name" value="GRAS"/>
    <property type="match status" value="1"/>
</dbReference>
<evidence type="ECO:0000256" key="5">
    <source>
        <dbReference type="ARBA" id="ARBA00022941"/>
    </source>
</evidence>
<comment type="subcellular location">
    <subcellularLocation>
        <location evidence="1 10">Nucleus</location>
    </subcellularLocation>
</comment>
<proteinExistence type="inferred from homology"/>
<name>A0A6D2J6B2_9BRAS</name>
<keyword evidence="7 10" id="KW-0804">Transcription</keyword>
<dbReference type="InterPro" id="IPR038088">
    <property type="entry name" value="DELLA_N_sf"/>
</dbReference>
<dbReference type="PANTHER" id="PTHR31636">
    <property type="entry name" value="OSJNBA0084A10.13 PROTEIN-RELATED"/>
    <property type="match status" value="1"/>
</dbReference>
<evidence type="ECO:0000313" key="14">
    <source>
        <dbReference type="Proteomes" id="UP000467841"/>
    </source>
</evidence>
<evidence type="ECO:0000256" key="7">
    <source>
        <dbReference type="ARBA" id="ARBA00023163"/>
    </source>
</evidence>
<evidence type="ECO:0000256" key="8">
    <source>
        <dbReference type="ARBA" id="ARBA00023242"/>
    </source>
</evidence>
<dbReference type="InterPro" id="IPR005202">
    <property type="entry name" value="TF_GRAS"/>
</dbReference>
<evidence type="ECO:0000256" key="4">
    <source>
        <dbReference type="ARBA" id="ARBA00022843"/>
    </source>
</evidence>
<comment type="domain">
    <text evidence="10">The DELLA motif is required for its GA-induced degradation.</text>
</comment>
<sequence>MKRDHNHRESSTGKVGSSSMTACKEETAGFDELLVVLGYKVRSSDMADVAHKLEQLEMVLGDGISHLSDDTVHYNPCDLSGWVNSLLSDHTNQEKTEPDPVYDLSAIPGSAAYPRGKRMRIESSVSPSTTTRSVVVLDSQETGVRLVHALLASAESVQQNNFKLADALVKQVGLLASSQTGAMRKVATYFAEGLARRIYRIYPRDDVGLSSFSETLHIHFYESCPYLKFAHFTANQAMLEAFATAEKVHVVDLGLNQGLQWPALIQALALRPGGPPDFRLTGIGSSLTGDSIQEVGWKLGQLASTIGVNFEFKSIVLNNLSDLKPEMLEIQTGSESVAVNSVFEIHRLLANPGSIEKFLSTIKSIKPDIVTVVEQEANHNGAGFLDRFTESLHYYSSLFDSLEGPPSQDRAMSELYLGRQILNLVACEGEDRVERHETLVQWRNRFGVAGFKPVNIGSNAYKQASMLLALNAGADGYKVEENEGCLLLGWQTRPLIATSAWRFSRVE</sequence>
<keyword evidence="5 10" id="KW-0939">Gibberellin signaling pathway</keyword>
<comment type="function">
    <text evidence="10">Transcriptional regulator that acts as a repressor of the gibberellin (GA) signaling pathway. Probably acts by participating in large multiprotein complexes that repress transcription of GA-inducible genes.</text>
</comment>
<dbReference type="Pfam" id="PF12041">
    <property type="entry name" value="DELLA"/>
    <property type="match status" value="1"/>
</dbReference>
<dbReference type="SMART" id="SM01129">
    <property type="entry name" value="DELLA"/>
    <property type="match status" value="1"/>
</dbReference>
<dbReference type="EMBL" id="CACVBM020001150">
    <property type="protein sequence ID" value="CAA7034576.1"/>
    <property type="molecule type" value="Genomic_DNA"/>
</dbReference>
<reference evidence="13" key="1">
    <citation type="submission" date="2020-01" db="EMBL/GenBank/DDBJ databases">
        <authorList>
            <person name="Mishra B."/>
        </authorList>
    </citation>
    <scope>NUCLEOTIDE SEQUENCE [LARGE SCALE GENOMIC DNA]</scope>
</reference>
<dbReference type="AlphaFoldDB" id="A0A6D2J6B2"/>
<dbReference type="Pfam" id="PF03514">
    <property type="entry name" value="GRAS"/>
    <property type="match status" value="1"/>
</dbReference>
<dbReference type="OrthoDB" id="761920at2759"/>
<evidence type="ECO:0000256" key="3">
    <source>
        <dbReference type="ARBA" id="ARBA00022491"/>
    </source>
</evidence>
<evidence type="ECO:0000313" key="13">
    <source>
        <dbReference type="EMBL" id="CAA7034576.1"/>
    </source>
</evidence>
<dbReference type="GO" id="GO:0009740">
    <property type="term" value="P:gibberellic acid mediated signaling pathway"/>
    <property type="evidence" value="ECO:0007669"/>
    <property type="project" value="UniProtKB-UniRule"/>
</dbReference>
<evidence type="ECO:0000256" key="10">
    <source>
        <dbReference type="RuleBase" id="RU367159"/>
    </source>
</evidence>
<evidence type="ECO:0000256" key="9">
    <source>
        <dbReference type="PROSITE-ProRule" id="PRU01191"/>
    </source>
</evidence>
<dbReference type="Proteomes" id="UP000467841">
    <property type="component" value="Unassembled WGS sequence"/>
</dbReference>
<evidence type="ECO:0000256" key="6">
    <source>
        <dbReference type="ARBA" id="ARBA00023015"/>
    </source>
</evidence>
<dbReference type="InterPro" id="IPR021914">
    <property type="entry name" value="TF_DELLA_N"/>
</dbReference>
<comment type="caution">
    <text evidence="13">The sequence shown here is derived from an EMBL/GenBank/DDBJ whole genome shotgun (WGS) entry which is preliminary data.</text>
</comment>
<keyword evidence="3" id="KW-0678">Repressor</keyword>
<gene>
    <name evidence="13" type="ORF">MERR_LOCUS21811</name>
</gene>
<evidence type="ECO:0000256" key="2">
    <source>
        <dbReference type="ARBA" id="ARBA00010273"/>
    </source>
</evidence>
<evidence type="ECO:0000256" key="1">
    <source>
        <dbReference type="ARBA" id="ARBA00004123"/>
    </source>
</evidence>
<keyword evidence="8 10" id="KW-0539">Nucleus</keyword>
<evidence type="ECO:0000256" key="11">
    <source>
        <dbReference type="SAM" id="MobiDB-lite"/>
    </source>
</evidence>
<feature type="short sequence motif" description="VHIID" evidence="9">
    <location>
        <begin position="248"/>
        <end position="252"/>
    </location>
</feature>
<dbReference type="FunFam" id="1.10.10.1290:FF:000001">
    <property type="entry name" value="DELLA protein GAI"/>
    <property type="match status" value="1"/>
</dbReference>
<keyword evidence="6 10" id="KW-0805">Transcription regulation</keyword>
<organism evidence="13 14">
    <name type="scientific">Microthlaspi erraticum</name>
    <dbReference type="NCBI Taxonomy" id="1685480"/>
    <lineage>
        <taxon>Eukaryota</taxon>
        <taxon>Viridiplantae</taxon>
        <taxon>Streptophyta</taxon>
        <taxon>Embryophyta</taxon>
        <taxon>Tracheophyta</taxon>
        <taxon>Spermatophyta</taxon>
        <taxon>Magnoliopsida</taxon>
        <taxon>eudicotyledons</taxon>
        <taxon>Gunneridae</taxon>
        <taxon>Pentapetalae</taxon>
        <taxon>rosids</taxon>
        <taxon>malvids</taxon>
        <taxon>Brassicales</taxon>
        <taxon>Brassicaceae</taxon>
        <taxon>Coluteocarpeae</taxon>
        <taxon>Microthlaspi</taxon>
    </lineage>
</organism>
<feature type="domain" description="Transcriptional factor DELLA N-terminal" evidence="12">
    <location>
        <begin position="31"/>
        <end position="93"/>
    </location>
</feature>
<feature type="region of interest" description="VHIID" evidence="9">
    <location>
        <begin position="217"/>
        <end position="282"/>
    </location>
</feature>
<feature type="region of interest" description="Disordered" evidence="11">
    <location>
        <begin position="1"/>
        <end position="20"/>
    </location>
</feature>
<dbReference type="GO" id="GO:0005634">
    <property type="term" value="C:nucleus"/>
    <property type="evidence" value="ECO:0007669"/>
    <property type="project" value="UniProtKB-SubCell"/>
</dbReference>
<protein>
    <recommendedName>
        <fullName evidence="10">DELLA protein</fullName>
    </recommendedName>
</protein>
<keyword evidence="14" id="KW-1185">Reference proteome</keyword>
<feature type="compositionally biased region" description="Basic and acidic residues" evidence="11">
    <location>
        <begin position="1"/>
        <end position="11"/>
    </location>
</feature>
<feature type="region of interest" description="SAW" evidence="9">
    <location>
        <begin position="426"/>
        <end position="502"/>
    </location>
</feature>
<keyword evidence="4" id="KW-0832">Ubl conjugation</keyword>